<evidence type="ECO:0000259" key="1">
    <source>
        <dbReference type="PROSITE" id="PS50828"/>
    </source>
</evidence>
<proteinExistence type="predicted"/>
<name>A0A809RV76_9BACT</name>
<dbReference type="PROSITE" id="PS50828">
    <property type="entry name" value="SMR"/>
    <property type="match status" value="1"/>
</dbReference>
<dbReference type="AlphaFoldDB" id="A0A809RV76"/>
<evidence type="ECO:0000313" key="3">
    <source>
        <dbReference type="Proteomes" id="UP000464317"/>
    </source>
</evidence>
<accession>A0A809RV76</accession>
<sequence>MSKTIDLHGLTSEEATIVLQKIVIDLEDKKINEVSVITGLGSGVIKNTVERFINHYNSVNNQKIQYTIENNSGKYFLYTINNSYGSYYPMQINNSSVDQNDINDEFELFLDNIDF</sequence>
<dbReference type="Pfam" id="PF01713">
    <property type="entry name" value="Smr"/>
    <property type="match status" value="1"/>
</dbReference>
<evidence type="ECO:0000313" key="2">
    <source>
        <dbReference type="EMBL" id="BBU47901.1"/>
    </source>
</evidence>
<reference evidence="2 3" key="1">
    <citation type="submission" date="2020-01" db="EMBL/GenBank/DDBJ databases">
        <title>Complete genome sequence of Mycoplasma felis strain Myco-2.</title>
        <authorList>
            <person name="Kinoshita Y."/>
            <person name="Niwa H."/>
            <person name="Uchida-Fujii E."/>
            <person name="Nukada T."/>
        </authorList>
    </citation>
    <scope>NUCLEOTIDE SEQUENCE [LARGE SCALE GENOMIC DNA]</scope>
    <source>
        <strain evidence="2 3">Myco-2</strain>
    </source>
</reference>
<dbReference type="EMBL" id="AP022325">
    <property type="protein sequence ID" value="BBU47901.1"/>
    <property type="molecule type" value="Genomic_DNA"/>
</dbReference>
<keyword evidence="3" id="KW-1185">Reference proteome</keyword>
<protein>
    <recommendedName>
        <fullName evidence="1">Smr domain-containing protein</fullName>
    </recommendedName>
</protein>
<dbReference type="InterPro" id="IPR036063">
    <property type="entry name" value="Smr_dom_sf"/>
</dbReference>
<dbReference type="InterPro" id="IPR002625">
    <property type="entry name" value="Smr_dom"/>
</dbReference>
<dbReference type="KEGG" id="mfel:JPM2_5940"/>
<gene>
    <name evidence="2" type="ORF">JPM2_5940</name>
</gene>
<dbReference type="SMART" id="SM00463">
    <property type="entry name" value="SMR"/>
    <property type="match status" value="1"/>
</dbReference>
<dbReference type="RefSeq" id="WP_161553309.1">
    <property type="nucleotide sequence ID" value="NZ_AP022325.1"/>
</dbReference>
<organism evidence="2 3">
    <name type="scientific">Mycoplasmopsis felis</name>
    <dbReference type="NCBI Taxonomy" id="33923"/>
    <lineage>
        <taxon>Bacteria</taxon>
        <taxon>Bacillati</taxon>
        <taxon>Mycoplasmatota</taxon>
        <taxon>Mycoplasmoidales</taxon>
        <taxon>Metamycoplasmataceae</taxon>
        <taxon>Mycoplasmopsis</taxon>
    </lineage>
</organism>
<feature type="domain" description="Smr" evidence="1">
    <location>
        <begin position="5"/>
        <end position="75"/>
    </location>
</feature>
<dbReference type="Gene3D" id="3.30.1370.110">
    <property type="match status" value="1"/>
</dbReference>
<dbReference type="SUPFAM" id="SSF160443">
    <property type="entry name" value="SMR domain-like"/>
    <property type="match status" value="1"/>
</dbReference>
<dbReference type="Proteomes" id="UP000464317">
    <property type="component" value="Chromosome"/>
</dbReference>